<keyword evidence="7" id="KW-1185">Reference proteome</keyword>
<reference evidence="6" key="1">
    <citation type="journal article" date="2014" name="Int. J. Syst. Evol. Microbiol.">
        <title>Complete genome sequence of Corynebacterium casei LMG S-19264T (=DSM 44701T), isolated from a smear-ripened cheese.</title>
        <authorList>
            <consortium name="US DOE Joint Genome Institute (JGI-PGF)"/>
            <person name="Walter F."/>
            <person name="Albersmeier A."/>
            <person name="Kalinowski J."/>
            <person name="Ruckert C."/>
        </authorList>
    </citation>
    <scope>NUCLEOTIDE SEQUENCE</scope>
    <source>
        <strain evidence="6">CGMCC 1.6333</strain>
    </source>
</reference>
<comment type="subcellular location">
    <subcellularLocation>
        <location evidence="1">Membrane</location>
    </subcellularLocation>
</comment>
<evidence type="ECO:0000256" key="2">
    <source>
        <dbReference type="ARBA" id="ARBA00022692"/>
    </source>
</evidence>
<keyword evidence="2 5" id="KW-0812">Transmembrane</keyword>
<evidence type="ECO:0000256" key="5">
    <source>
        <dbReference type="SAM" id="Phobius"/>
    </source>
</evidence>
<reference evidence="6" key="2">
    <citation type="submission" date="2020-09" db="EMBL/GenBank/DDBJ databases">
        <authorList>
            <person name="Sun Q."/>
            <person name="Zhou Y."/>
        </authorList>
    </citation>
    <scope>NUCLEOTIDE SEQUENCE</scope>
    <source>
        <strain evidence="6">CGMCC 1.6333</strain>
    </source>
</reference>
<dbReference type="AlphaFoldDB" id="A0A917TGL0"/>
<keyword evidence="4 5" id="KW-0472">Membrane</keyword>
<dbReference type="InterPro" id="IPR006479">
    <property type="entry name" value="Holin"/>
</dbReference>
<organism evidence="6 7">
    <name type="scientific">Paraliobacillus quinghaiensis</name>
    <dbReference type="NCBI Taxonomy" id="470815"/>
    <lineage>
        <taxon>Bacteria</taxon>
        <taxon>Bacillati</taxon>
        <taxon>Bacillota</taxon>
        <taxon>Bacilli</taxon>
        <taxon>Bacillales</taxon>
        <taxon>Bacillaceae</taxon>
        <taxon>Paraliobacillus</taxon>
    </lineage>
</organism>
<dbReference type="GO" id="GO:0016020">
    <property type="term" value="C:membrane"/>
    <property type="evidence" value="ECO:0007669"/>
    <property type="project" value="UniProtKB-SubCell"/>
</dbReference>
<dbReference type="Pfam" id="PF04688">
    <property type="entry name" value="Holin_SPP1"/>
    <property type="match status" value="1"/>
</dbReference>
<proteinExistence type="predicted"/>
<feature type="transmembrane region" description="Helical" evidence="5">
    <location>
        <begin position="38"/>
        <end position="59"/>
    </location>
</feature>
<dbReference type="Proteomes" id="UP000618460">
    <property type="component" value="Unassembled WGS sequence"/>
</dbReference>
<sequence>MSKGTIIRTATLLIALVNQVLVLYGKSPLPISDEVMEQFISTGFTIISSMVAWFGNNYVTKKGKEQRDVLKQHGLSK</sequence>
<evidence type="ECO:0000256" key="1">
    <source>
        <dbReference type="ARBA" id="ARBA00004370"/>
    </source>
</evidence>
<comment type="caution">
    <text evidence="6">The sequence shown here is derived from an EMBL/GenBank/DDBJ whole genome shotgun (WGS) entry which is preliminary data.</text>
</comment>
<protein>
    <submittedName>
        <fullName evidence="6">Holin</fullName>
    </submittedName>
</protein>
<gene>
    <name evidence="6" type="primary">xhlB</name>
    <name evidence="6" type="ORF">GCM10011351_02290</name>
</gene>
<dbReference type="EMBL" id="BMLG01000001">
    <property type="protein sequence ID" value="GGM19991.1"/>
    <property type="molecule type" value="Genomic_DNA"/>
</dbReference>
<evidence type="ECO:0000256" key="3">
    <source>
        <dbReference type="ARBA" id="ARBA00022989"/>
    </source>
</evidence>
<evidence type="ECO:0000313" key="7">
    <source>
        <dbReference type="Proteomes" id="UP000618460"/>
    </source>
</evidence>
<evidence type="ECO:0000256" key="4">
    <source>
        <dbReference type="ARBA" id="ARBA00023136"/>
    </source>
</evidence>
<accession>A0A917TGL0</accession>
<dbReference type="NCBIfam" id="TIGR01592">
    <property type="entry name" value="holin_SPP1"/>
    <property type="match status" value="1"/>
</dbReference>
<evidence type="ECO:0000313" key="6">
    <source>
        <dbReference type="EMBL" id="GGM19991.1"/>
    </source>
</evidence>
<keyword evidence="3 5" id="KW-1133">Transmembrane helix</keyword>
<name>A0A917TGL0_9BACI</name>